<evidence type="ECO:0000313" key="9">
    <source>
        <dbReference type="Proteomes" id="UP001199469"/>
    </source>
</evidence>
<dbReference type="Gene3D" id="3.90.1560.10">
    <property type="entry name" value="ComB-like"/>
    <property type="match status" value="1"/>
</dbReference>
<dbReference type="Pfam" id="PF04029">
    <property type="entry name" value="2-ph_phosp"/>
    <property type="match status" value="1"/>
</dbReference>
<evidence type="ECO:0000256" key="6">
    <source>
        <dbReference type="ARBA" id="ARBA00022842"/>
    </source>
</evidence>
<dbReference type="PANTHER" id="PTHR37311">
    <property type="entry name" value="2-PHOSPHOSULFOLACTATE PHOSPHATASE-RELATED"/>
    <property type="match status" value="1"/>
</dbReference>
<organism evidence="8 9">
    <name type="scientific">Actinomycetospora endophytica</name>
    <dbReference type="NCBI Taxonomy" id="2291215"/>
    <lineage>
        <taxon>Bacteria</taxon>
        <taxon>Bacillati</taxon>
        <taxon>Actinomycetota</taxon>
        <taxon>Actinomycetes</taxon>
        <taxon>Pseudonocardiales</taxon>
        <taxon>Pseudonocardiaceae</taxon>
        <taxon>Actinomycetospora</taxon>
    </lineage>
</organism>
<comment type="caution">
    <text evidence="8">The sequence shown here is derived from an EMBL/GenBank/DDBJ whole genome shotgun (WGS) entry which is preliminary data.</text>
</comment>
<dbReference type="PANTHER" id="PTHR37311:SF1">
    <property type="entry name" value="2-PHOSPHOSULFOLACTATE PHOSPHATASE-RELATED"/>
    <property type="match status" value="1"/>
</dbReference>
<evidence type="ECO:0000313" key="8">
    <source>
        <dbReference type="EMBL" id="MCD2197052.1"/>
    </source>
</evidence>
<dbReference type="InterPro" id="IPR036702">
    <property type="entry name" value="ComB-like_sf"/>
</dbReference>
<evidence type="ECO:0000256" key="5">
    <source>
        <dbReference type="ARBA" id="ARBA00022801"/>
    </source>
</evidence>
<accession>A0ABS8PFL1</accession>
<gene>
    <name evidence="8" type="ORF">LQ327_27135</name>
</gene>
<sequence length="242" mass="25495">MRLEWGPVGGPVIAEGCDVAVVVDVLSFTTTLTVAADRGVAVIPCPTDDHHAEALARRHHAQLAVRRSEAGRGQVSLSPSTVRAAENLHRLVLPSPNGSTISAALAQHGVRVVGASLRNRRAVATWLHHRAVGELRPRVALIPSGERWTDGTLRPAVEDLWGAGAVASALLEAGWTGLSPEAHAAANTYRAVHADLEKVLHQCVSGHELDDLGHPDDVDIAAELDRSTAVPVLDDGVFTAAD</sequence>
<reference evidence="8 9" key="1">
    <citation type="submission" date="2021-11" db="EMBL/GenBank/DDBJ databases">
        <title>Draft genome sequence of Actinomycetospora sp. SF1 isolated from the rhizosphere soil.</title>
        <authorList>
            <person name="Duangmal K."/>
            <person name="Chantavorakit T."/>
        </authorList>
    </citation>
    <scope>NUCLEOTIDE SEQUENCE [LARGE SCALE GENOMIC DNA]</scope>
    <source>
        <strain evidence="8 9">TBRC 5722</strain>
    </source>
</reference>
<keyword evidence="9" id="KW-1185">Reference proteome</keyword>
<proteinExistence type="inferred from homology"/>
<keyword evidence="6" id="KW-0460">Magnesium</keyword>
<dbReference type="EC" id="3.1.3.71" evidence="3"/>
<keyword evidence="5" id="KW-0378">Hydrolase</keyword>
<comment type="similarity">
    <text evidence="2">Belongs to the ComB family.</text>
</comment>
<dbReference type="EMBL" id="JAJNDB010000007">
    <property type="protein sequence ID" value="MCD2197052.1"/>
    <property type="molecule type" value="Genomic_DNA"/>
</dbReference>
<name>A0ABS8PFL1_9PSEU</name>
<dbReference type="SUPFAM" id="SSF142823">
    <property type="entry name" value="ComB-like"/>
    <property type="match status" value="1"/>
</dbReference>
<evidence type="ECO:0000256" key="7">
    <source>
        <dbReference type="ARBA" id="ARBA00033711"/>
    </source>
</evidence>
<comment type="cofactor">
    <cofactor evidence="1">
        <name>Mg(2+)</name>
        <dbReference type="ChEBI" id="CHEBI:18420"/>
    </cofactor>
</comment>
<dbReference type="RefSeq" id="WP_230738941.1">
    <property type="nucleotide sequence ID" value="NZ_JAJNDB010000007.1"/>
</dbReference>
<protein>
    <recommendedName>
        <fullName evidence="4">Probable 2-phosphosulfolactate phosphatase</fullName>
        <ecNumber evidence="3">3.1.3.71</ecNumber>
    </recommendedName>
</protein>
<evidence type="ECO:0000256" key="4">
    <source>
        <dbReference type="ARBA" id="ARBA00021948"/>
    </source>
</evidence>
<evidence type="ECO:0000256" key="1">
    <source>
        <dbReference type="ARBA" id="ARBA00001946"/>
    </source>
</evidence>
<dbReference type="InterPro" id="IPR005238">
    <property type="entry name" value="ComB-like"/>
</dbReference>
<evidence type="ECO:0000256" key="2">
    <source>
        <dbReference type="ARBA" id="ARBA00009997"/>
    </source>
</evidence>
<evidence type="ECO:0000256" key="3">
    <source>
        <dbReference type="ARBA" id="ARBA00012953"/>
    </source>
</evidence>
<comment type="catalytic activity">
    <reaction evidence="7">
        <text>(2R)-O-phospho-3-sulfolactate + H2O = (2R)-3-sulfolactate + phosphate</text>
        <dbReference type="Rhea" id="RHEA:23416"/>
        <dbReference type="ChEBI" id="CHEBI:15377"/>
        <dbReference type="ChEBI" id="CHEBI:15597"/>
        <dbReference type="ChEBI" id="CHEBI:43474"/>
        <dbReference type="ChEBI" id="CHEBI:58738"/>
        <dbReference type="EC" id="3.1.3.71"/>
    </reaction>
</comment>
<dbReference type="Proteomes" id="UP001199469">
    <property type="component" value="Unassembled WGS sequence"/>
</dbReference>